<evidence type="ECO:0000256" key="1">
    <source>
        <dbReference type="SAM" id="MobiDB-lite"/>
    </source>
</evidence>
<organism evidence="3 4">
    <name type="scientific">Mycena alexandri</name>
    <dbReference type="NCBI Taxonomy" id="1745969"/>
    <lineage>
        <taxon>Eukaryota</taxon>
        <taxon>Fungi</taxon>
        <taxon>Dikarya</taxon>
        <taxon>Basidiomycota</taxon>
        <taxon>Agaricomycotina</taxon>
        <taxon>Agaricomycetes</taxon>
        <taxon>Agaricomycetidae</taxon>
        <taxon>Agaricales</taxon>
        <taxon>Marasmiineae</taxon>
        <taxon>Mycenaceae</taxon>
        <taxon>Mycena</taxon>
    </lineage>
</organism>
<protein>
    <submittedName>
        <fullName evidence="3">Uncharacterized protein</fullName>
    </submittedName>
</protein>
<evidence type="ECO:0000313" key="3">
    <source>
        <dbReference type="EMBL" id="KAJ7018383.1"/>
    </source>
</evidence>
<comment type="caution">
    <text evidence="3">The sequence shown here is derived from an EMBL/GenBank/DDBJ whole genome shotgun (WGS) entry which is preliminary data.</text>
</comment>
<feature type="transmembrane region" description="Helical" evidence="2">
    <location>
        <begin position="7"/>
        <end position="25"/>
    </location>
</feature>
<keyword evidence="2" id="KW-0472">Membrane</keyword>
<dbReference type="Proteomes" id="UP001218188">
    <property type="component" value="Unassembled WGS sequence"/>
</dbReference>
<keyword evidence="2" id="KW-1133">Transmembrane helix</keyword>
<evidence type="ECO:0000313" key="4">
    <source>
        <dbReference type="Proteomes" id="UP001218188"/>
    </source>
</evidence>
<feature type="transmembrane region" description="Helical" evidence="2">
    <location>
        <begin position="236"/>
        <end position="255"/>
    </location>
</feature>
<dbReference type="AlphaFoldDB" id="A0AAD6WLD2"/>
<feature type="transmembrane region" description="Helical" evidence="2">
    <location>
        <begin position="37"/>
        <end position="59"/>
    </location>
</feature>
<sequence length="427" mass="47569">MRKSTKAVLTVLYFFFLGYAMLGYLSVKAFFSYLFTVYLYLMVGITLLGLVQTVVITPLDQALSEDERVPEPDPAPARRPHDEESLIHSPDSDPDDTEPFCEQIFVLRAILLSLVAASLFVTAAAVRPARTGVLLGAYQVLTRVVVRTAAVLLGPALVIFAPIIILWIKVTQIGDEHKSLWYNFTICRRIIIAVFVYLLAVEGILLFRPPATETVLAHLAWQASLLSPFFDWLGCSAYPLTLLCFFTDQVGVYFLHRGKKYLRDHGLVKAAKPTTAVGHGSKIHPVVDLVASFIVPLAMICNGYVNNTPSIQEGLTSTALLIVLNTVTILSIFLFDLALYWTYYYCISRRSAEEDRSSPADVMAISMVAFAVRDTRTGQPVWKTFSKWNKRWEEQEADSSQSDHKLAVNAEEQAETEKSADSQGVVD</sequence>
<feature type="transmembrane region" description="Helical" evidence="2">
    <location>
        <begin position="317"/>
        <end position="341"/>
    </location>
</feature>
<reference evidence="3" key="1">
    <citation type="submission" date="2023-03" db="EMBL/GenBank/DDBJ databases">
        <title>Massive genome expansion in bonnet fungi (Mycena s.s.) driven by repeated elements and novel gene families across ecological guilds.</title>
        <authorList>
            <consortium name="Lawrence Berkeley National Laboratory"/>
            <person name="Harder C.B."/>
            <person name="Miyauchi S."/>
            <person name="Viragh M."/>
            <person name="Kuo A."/>
            <person name="Thoen E."/>
            <person name="Andreopoulos B."/>
            <person name="Lu D."/>
            <person name="Skrede I."/>
            <person name="Drula E."/>
            <person name="Henrissat B."/>
            <person name="Morin E."/>
            <person name="Kohler A."/>
            <person name="Barry K."/>
            <person name="LaButti K."/>
            <person name="Morin E."/>
            <person name="Salamov A."/>
            <person name="Lipzen A."/>
            <person name="Mereny Z."/>
            <person name="Hegedus B."/>
            <person name="Baldrian P."/>
            <person name="Stursova M."/>
            <person name="Weitz H."/>
            <person name="Taylor A."/>
            <person name="Grigoriev I.V."/>
            <person name="Nagy L.G."/>
            <person name="Martin F."/>
            <person name="Kauserud H."/>
        </authorList>
    </citation>
    <scope>NUCLEOTIDE SEQUENCE</scope>
    <source>
        <strain evidence="3">CBHHK200</strain>
    </source>
</reference>
<keyword evidence="2" id="KW-0812">Transmembrane</keyword>
<proteinExistence type="predicted"/>
<evidence type="ECO:0000256" key="2">
    <source>
        <dbReference type="SAM" id="Phobius"/>
    </source>
</evidence>
<gene>
    <name evidence="3" type="ORF">C8F04DRAFT_1151782</name>
</gene>
<accession>A0AAD6WLD2</accession>
<dbReference type="EMBL" id="JARJCM010000343">
    <property type="protein sequence ID" value="KAJ7018383.1"/>
    <property type="molecule type" value="Genomic_DNA"/>
</dbReference>
<feature type="region of interest" description="Disordered" evidence="1">
    <location>
        <begin position="65"/>
        <end position="96"/>
    </location>
</feature>
<feature type="transmembrane region" description="Helical" evidence="2">
    <location>
        <begin position="146"/>
        <end position="168"/>
    </location>
</feature>
<feature type="transmembrane region" description="Helical" evidence="2">
    <location>
        <begin position="105"/>
        <end position="126"/>
    </location>
</feature>
<name>A0AAD6WLD2_9AGAR</name>
<feature type="transmembrane region" description="Helical" evidence="2">
    <location>
        <begin position="286"/>
        <end position="305"/>
    </location>
</feature>
<feature type="region of interest" description="Disordered" evidence="1">
    <location>
        <begin position="394"/>
        <end position="427"/>
    </location>
</feature>
<keyword evidence="4" id="KW-1185">Reference proteome</keyword>